<dbReference type="GO" id="GO:0006811">
    <property type="term" value="P:monoatomic ion transport"/>
    <property type="evidence" value="ECO:0007669"/>
    <property type="project" value="UniProtKB-KW"/>
</dbReference>
<feature type="transmembrane region" description="Helical" evidence="9">
    <location>
        <begin position="191"/>
        <end position="210"/>
    </location>
</feature>
<evidence type="ECO:0000256" key="7">
    <source>
        <dbReference type="ARBA" id="ARBA00023136"/>
    </source>
</evidence>
<evidence type="ECO:0000256" key="3">
    <source>
        <dbReference type="ARBA" id="ARBA00022982"/>
    </source>
</evidence>
<evidence type="ECO:0000313" key="12">
    <source>
        <dbReference type="Proteomes" id="UP000297245"/>
    </source>
</evidence>
<keyword evidence="12" id="KW-1185">Reference proteome</keyword>
<dbReference type="CDD" id="cd06186">
    <property type="entry name" value="NOX_Duox_like_FAD_NADP"/>
    <property type="match status" value="1"/>
</dbReference>
<dbReference type="InterPro" id="IPR013130">
    <property type="entry name" value="Fe3_Rdtase_TM_dom"/>
</dbReference>
<dbReference type="SUPFAM" id="SSF63380">
    <property type="entry name" value="Riboflavin synthase domain-like"/>
    <property type="match status" value="1"/>
</dbReference>
<keyword evidence="5" id="KW-0560">Oxidoreductase</keyword>
<sequence>MGVGKDKSDKTRRAKAIQSQGLDFADHRGAFMDHVLQSTSSNNSSQRSSRMNPSLAGSSRNSELRVLQTDSLPLSSLTTLREPPMKPWSLIRSIESWLVLRRGAKFLFWLSWVLFHMLVFGLGFVSYQLSDNRVNARTLFGTTYALSGATSLVLHIDVIFILFPVCRNLISFLRSRMSGLNTIIPFDQAVTFHEATGWSMIFFSLIHIVFHEINFMKLVLRDPLISNRNGHTTTSRLGAFFTLNFATGPGLTGWLMVLFLGIMTGYAMKRMRERRYERFWYSHHLFVLVFALWQLHGMFCLIKPDREPYCSWKNVGVFWRFWIAGGTIWIIERVLREIRSRHITYITKVILHPSSVVELRIKKQKTRYLGAGQHIYISCPEISYFQWHPFMITSSPEEDYLSVHVEVRGDWTSALAKAVGCEFRGNALGIESVNKVDEKTPEELKTMGGGKVEGGGVLVRTWTNTPGMPNKTLPRVMVDGPFGSGERSYLKYDTVLMVGVGMEVVPFASILKSVWYQMNSFNHNNLDRSTPTRLTKVYLFWVTPDISPLEWFHSLLQAIEEQDVTYKIEIDVYLTGRLTDSESESRSGSGSGSGKDSELRAHDNDNDDQVDQGTIATKAKLRTPTRYGKPDWEKVFGGLVERHSGTDVGVFHCGTQTSSKELRSLCDKWSDPLPSGTRFSYNKDNF</sequence>
<keyword evidence="2 9" id="KW-0812">Transmembrane</keyword>
<dbReference type="PANTHER" id="PTHR11972">
    <property type="entry name" value="NADPH OXIDASE"/>
    <property type="match status" value="1"/>
</dbReference>
<feature type="region of interest" description="Disordered" evidence="8">
    <location>
        <begin position="1"/>
        <end position="21"/>
    </location>
</feature>
<feature type="region of interest" description="Disordered" evidence="8">
    <location>
        <begin position="580"/>
        <end position="622"/>
    </location>
</feature>
<feature type="compositionally biased region" description="Polar residues" evidence="8">
    <location>
        <begin position="51"/>
        <end position="61"/>
    </location>
</feature>
<dbReference type="AlphaFoldDB" id="A0A4S8L2M2"/>
<dbReference type="OrthoDB" id="167398at2759"/>
<feature type="compositionally biased region" description="Low complexity" evidence="8">
    <location>
        <begin position="37"/>
        <end position="50"/>
    </location>
</feature>
<dbReference type="InterPro" id="IPR000778">
    <property type="entry name" value="Cyt_b245_heavy_chain"/>
</dbReference>
<dbReference type="PROSITE" id="PS51384">
    <property type="entry name" value="FAD_FR"/>
    <property type="match status" value="1"/>
</dbReference>
<evidence type="ECO:0000256" key="8">
    <source>
        <dbReference type="SAM" id="MobiDB-lite"/>
    </source>
</evidence>
<dbReference type="GO" id="GO:0042554">
    <property type="term" value="P:superoxide anion generation"/>
    <property type="evidence" value="ECO:0007669"/>
    <property type="project" value="TreeGrafter"/>
</dbReference>
<feature type="domain" description="FAD-binding FR-type" evidence="10">
    <location>
        <begin position="333"/>
        <end position="488"/>
    </location>
</feature>
<feature type="compositionally biased region" description="Basic and acidic residues" evidence="8">
    <location>
        <begin position="595"/>
        <end position="604"/>
    </location>
</feature>
<feature type="transmembrane region" description="Helical" evidence="9">
    <location>
        <begin position="149"/>
        <end position="170"/>
    </location>
</feature>
<dbReference type="InterPro" id="IPR017927">
    <property type="entry name" value="FAD-bd_FR_type"/>
</dbReference>
<dbReference type="InterPro" id="IPR050369">
    <property type="entry name" value="RBOH/FRE"/>
</dbReference>
<organism evidence="11 12">
    <name type="scientific">Dendrothele bispora (strain CBS 962.96)</name>
    <dbReference type="NCBI Taxonomy" id="1314807"/>
    <lineage>
        <taxon>Eukaryota</taxon>
        <taxon>Fungi</taxon>
        <taxon>Dikarya</taxon>
        <taxon>Basidiomycota</taxon>
        <taxon>Agaricomycotina</taxon>
        <taxon>Agaricomycetes</taxon>
        <taxon>Agaricomycetidae</taxon>
        <taxon>Agaricales</taxon>
        <taxon>Agaricales incertae sedis</taxon>
        <taxon>Dendrothele</taxon>
    </lineage>
</organism>
<name>A0A4S8L2M2_DENBC</name>
<dbReference type="PANTHER" id="PTHR11972:SF153">
    <property type="entry name" value="SUPEROXIDE-GENERATING NADPH OXIDASE HEAVY CHAIN SUBUNIT A"/>
    <property type="match status" value="1"/>
</dbReference>
<keyword evidence="4 9" id="KW-1133">Transmembrane helix</keyword>
<accession>A0A4S8L2M2</accession>
<dbReference type="PRINTS" id="PR00466">
    <property type="entry name" value="GP91PHOX"/>
</dbReference>
<evidence type="ECO:0000256" key="2">
    <source>
        <dbReference type="ARBA" id="ARBA00022692"/>
    </source>
</evidence>
<protein>
    <recommendedName>
        <fullName evidence="10">FAD-binding FR-type domain-containing protein</fullName>
    </recommendedName>
</protein>
<proteinExistence type="predicted"/>
<evidence type="ECO:0000313" key="11">
    <source>
        <dbReference type="EMBL" id="THU82523.1"/>
    </source>
</evidence>
<dbReference type="Pfam" id="PF01794">
    <property type="entry name" value="Ferric_reduct"/>
    <property type="match status" value="1"/>
</dbReference>
<dbReference type="Pfam" id="PF08022">
    <property type="entry name" value="FAD_binding_8"/>
    <property type="match status" value="1"/>
</dbReference>
<feature type="region of interest" description="Disordered" evidence="8">
    <location>
        <begin position="36"/>
        <end position="64"/>
    </location>
</feature>
<feature type="transmembrane region" description="Helical" evidence="9">
    <location>
        <begin position="106"/>
        <end position="129"/>
    </location>
</feature>
<feature type="compositionally biased region" description="Basic and acidic residues" evidence="8">
    <location>
        <begin position="1"/>
        <end position="11"/>
    </location>
</feature>
<dbReference type="Proteomes" id="UP000297245">
    <property type="component" value="Unassembled WGS sequence"/>
</dbReference>
<feature type="transmembrane region" description="Helical" evidence="9">
    <location>
        <begin position="317"/>
        <end position="335"/>
    </location>
</feature>
<dbReference type="InterPro" id="IPR013121">
    <property type="entry name" value="Fe_red_NAD-bd_6"/>
</dbReference>
<dbReference type="InterPro" id="IPR017938">
    <property type="entry name" value="Riboflavin_synthase-like_b-brl"/>
</dbReference>
<dbReference type="InterPro" id="IPR039261">
    <property type="entry name" value="FNR_nucleotide-bd"/>
</dbReference>
<evidence type="ECO:0000256" key="5">
    <source>
        <dbReference type="ARBA" id="ARBA00023002"/>
    </source>
</evidence>
<evidence type="ECO:0000256" key="9">
    <source>
        <dbReference type="SAM" id="Phobius"/>
    </source>
</evidence>
<dbReference type="EMBL" id="ML179726">
    <property type="protein sequence ID" value="THU82523.1"/>
    <property type="molecule type" value="Genomic_DNA"/>
</dbReference>
<evidence type="ECO:0000256" key="1">
    <source>
        <dbReference type="ARBA" id="ARBA00004141"/>
    </source>
</evidence>
<dbReference type="GO" id="GO:0043020">
    <property type="term" value="C:NADPH oxidase complex"/>
    <property type="evidence" value="ECO:0007669"/>
    <property type="project" value="TreeGrafter"/>
</dbReference>
<evidence type="ECO:0000259" key="10">
    <source>
        <dbReference type="PROSITE" id="PS51384"/>
    </source>
</evidence>
<dbReference type="Gene3D" id="3.40.50.80">
    <property type="entry name" value="Nucleotide-binding domain of ferredoxin-NADP reductase (FNR) module"/>
    <property type="match status" value="1"/>
</dbReference>
<reference evidence="11 12" key="1">
    <citation type="journal article" date="2019" name="Nat. Ecol. Evol.">
        <title>Megaphylogeny resolves global patterns of mushroom evolution.</title>
        <authorList>
            <person name="Varga T."/>
            <person name="Krizsan K."/>
            <person name="Foldi C."/>
            <person name="Dima B."/>
            <person name="Sanchez-Garcia M."/>
            <person name="Sanchez-Ramirez S."/>
            <person name="Szollosi G.J."/>
            <person name="Szarkandi J.G."/>
            <person name="Papp V."/>
            <person name="Albert L."/>
            <person name="Andreopoulos W."/>
            <person name="Angelini C."/>
            <person name="Antonin V."/>
            <person name="Barry K.W."/>
            <person name="Bougher N.L."/>
            <person name="Buchanan P."/>
            <person name="Buyck B."/>
            <person name="Bense V."/>
            <person name="Catcheside P."/>
            <person name="Chovatia M."/>
            <person name="Cooper J."/>
            <person name="Damon W."/>
            <person name="Desjardin D."/>
            <person name="Finy P."/>
            <person name="Geml J."/>
            <person name="Haridas S."/>
            <person name="Hughes K."/>
            <person name="Justo A."/>
            <person name="Karasinski D."/>
            <person name="Kautmanova I."/>
            <person name="Kiss B."/>
            <person name="Kocsube S."/>
            <person name="Kotiranta H."/>
            <person name="LaButti K.M."/>
            <person name="Lechner B.E."/>
            <person name="Liimatainen K."/>
            <person name="Lipzen A."/>
            <person name="Lukacs Z."/>
            <person name="Mihaltcheva S."/>
            <person name="Morgado L.N."/>
            <person name="Niskanen T."/>
            <person name="Noordeloos M.E."/>
            <person name="Ohm R.A."/>
            <person name="Ortiz-Santana B."/>
            <person name="Ovrebo C."/>
            <person name="Racz N."/>
            <person name="Riley R."/>
            <person name="Savchenko A."/>
            <person name="Shiryaev A."/>
            <person name="Soop K."/>
            <person name="Spirin V."/>
            <person name="Szebenyi C."/>
            <person name="Tomsovsky M."/>
            <person name="Tulloss R.E."/>
            <person name="Uehling J."/>
            <person name="Grigoriev I.V."/>
            <person name="Vagvolgyi C."/>
            <person name="Papp T."/>
            <person name="Martin F.M."/>
            <person name="Miettinen O."/>
            <person name="Hibbett D.S."/>
            <person name="Nagy L.G."/>
        </authorList>
    </citation>
    <scope>NUCLEOTIDE SEQUENCE [LARGE SCALE GENOMIC DNA]</scope>
    <source>
        <strain evidence="11 12">CBS 962.96</strain>
    </source>
</reference>
<feature type="transmembrane region" description="Helical" evidence="9">
    <location>
        <begin position="280"/>
        <end position="297"/>
    </location>
</feature>
<keyword evidence="3" id="KW-0249">Electron transport</keyword>
<comment type="subcellular location">
    <subcellularLocation>
        <location evidence="1">Membrane</location>
        <topology evidence="1">Multi-pass membrane protein</topology>
    </subcellularLocation>
</comment>
<evidence type="ECO:0000256" key="4">
    <source>
        <dbReference type="ARBA" id="ARBA00022989"/>
    </source>
</evidence>
<keyword evidence="7 9" id="KW-0472">Membrane</keyword>
<dbReference type="InterPro" id="IPR013112">
    <property type="entry name" value="FAD-bd_8"/>
</dbReference>
<evidence type="ECO:0000256" key="6">
    <source>
        <dbReference type="ARBA" id="ARBA00023065"/>
    </source>
</evidence>
<dbReference type="SFLD" id="SFLDG01169">
    <property type="entry name" value="NADPH_oxidase_subgroup_(NOX)"/>
    <property type="match status" value="1"/>
</dbReference>
<keyword evidence="6" id="KW-0406">Ion transport</keyword>
<gene>
    <name evidence="11" type="ORF">K435DRAFT_447611</name>
</gene>
<keyword evidence="6" id="KW-0813">Transport</keyword>
<feature type="transmembrane region" description="Helical" evidence="9">
    <location>
        <begin position="251"/>
        <end position="268"/>
    </location>
</feature>
<dbReference type="GO" id="GO:0006952">
    <property type="term" value="P:defense response"/>
    <property type="evidence" value="ECO:0007669"/>
    <property type="project" value="TreeGrafter"/>
</dbReference>
<dbReference type="Pfam" id="PF08030">
    <property type="entry name" value="NAD_binding_6"/>
    <property type="match status" value="1"/>
</dbReference>
<dbReference type="GO" id="GO:0016175">
    <property type="term" value="F:superoxide-generating NAD(P)H oxidase activity"/>
    <property type="evidence" value="ECO:0007669"/>
    <property type="project" value="TreeGrafter"/>
</dbReference>